<feature type="domain" description="PAC" evidence="5">
    <location>
        <begin position="201"/>
        <end position="253"/>
    </location>
</feature>
<evidence type="ECO:0000259" key="3">
    <source>
        <dbReference type="PROSITE" id="PS50111"/>
    </source>
</evidence>
<dbReference type="PROSITE" id="PS50111">
    <property type="entry name" value="CHEMOTAXIS_TRANSDUC_2"/>
    <property type="match status" value="1"/>
</dbReference>
<keyword evidence="1 2" id="KW-0807">Transducer</keyword>
<gene>
    <name evidence="6" type="ORF">GCM10009092_32540</name>
</gene>
<evidence type="ECO:0000313" key="7">
    <source>
        <dbReference type="Proteomes" id="UP001501757"/>
    </source>
</evidence>
<feature type="domain" description="PAS" evidence="4">
    <location>
        <begin position="125"/>
        <end position="182"/>
    </location>
</feature>
<feature type="domain" description="PAC" evidence="5">
    <location>
        <begin position="324"/>
        <end position="376"/>
    </location>
</feature>
<evidence type="ECO:0000256" key="1">
    <source>
        <dbReference type="ARBA" id="ARBA00023224"/>
    </source>
</evidence>
<dbReference type="SMART" id="SM00283">
    <property type="entry name" value="MA"/>
    <property type="match status" value="1"/>
</dbReference>
<dbReference type="Pfam" id="PF08447">
    <property type="entry name" value="PAS_3"/>
    <property type="match status" value="2"/>
</dbReference>
<dbReference type="SUPFAM" id="SSF58104">
    <property type="entry name" value="Methyl-accepting chemotaxis protein (MCP) signaling domain"/>
    <property type="match status" value="1"/>
</dbReference>
<dbReference type="Gene3D" id="3.30.450.20">
    <property type="entry name" value="PAS domain"/>
    <property type="match status" value="3"/>
</dbReference>
<comment type="caution">
    <text evidence="6">The sequence shown here is derived from an EMBL/GenBank/DDBJ whole genome shotgun (WGS) entry which is preliminary data.</text>
</comment>
<dbReference type="CDD" id="cd00130">
    <property type="entry name" value="PAS"/>
    <property type="match status" value="3"/>
</dbReference>
<dbReference type="PROSITE" id="PS50112">
    <property type="entry name" value="PAS"/>
    <property type="match status" value="2"/>
</dbReference>
<reference evidence="7" key="1">
    <citation type="journal article" date="2019" name="Int. J. Syst. Evol. Microbiol.">
        <title>The Global Catalogue of Microorganisms (GCM) 10K type strain sequencing project: providing services to taxonomists for standard genome sequencing and annotation.</title>
        <authorList>
            <consortium name="The Broad Institute Genomics Platform"/>
            <consortium name="The Broad Institute Genome Sequencing Center for Infectious Disease"/>
            <person name="Wu L."/>
            <person name="Ma J."/>
        </authorList>
    </citation>
    <scope>NUCLEOTIDE SEQUENCE [LARGE SCALE GENOMIC DNA]</scope>
    <source>
        <strain evidence="7">JCM 13378</strain>
    </source>
</reference>
<feature type="domain" description="PAC" evidence="5">
    <location>
        <begin position="80"/>
        <end position="131"/>
    </location>
</feature>
<evidence type="ECO:0000256" key="2">
    <source>
        <dbReference type="PROSITE-ProRule" id="PRU00284"/>
    </source>
</evidence>
<keyword evidence="7" id="KW-1185">Reference proteome</keyword>
<accession>A0ABP3HDR4</accession>
<name>A0ABP3HDR4_9ALTE</name>
<proteinExistence type="predicted"/>
<dbReference type="SMART" id="SM00086">
    <property type="entry name" value="PAC"/>
    <property type="match status" value="3"/>
</dbReference>
<dbReference type="Pfam" id="PF13426">
    <property type="entry name" value="PAS_9"/>
    <property type="match status" value="1"/>
</dbReference>
<organism evidence="6 7">
    <name type="scientific">Bowmanella denitrificans</name>
    <dbReference type="NCBI Taxonomy" id="366582"/>
    <lineage>
        <taxon>Bacteria</taxon>
        <taxon>Pseudomonadati</taxon>
        <taxon>Pseudomonadota</taxon>
        <taxon>Gammaproteobacteria</taxon>
        <taxon>Alteromonadales</taxon>
        <taxon>Alteromonadaceae</taxon>
        <taxon>Bowmanella</taxon>
    </lineage>
</organism>
<dbReference type="SUPFAM" id="SSF55785">
    <property type="entry name" value="PYP-like sensor domain (PAS domain)"/>
    <property type="match status" value="3"/>
</dbReference>
<dbReference type="InterPro" id="IPR000014">
    <property type="entry name" value="PAS"/>
</dbReference>
<sequence>MWFRRSHADDVVHAIHQTQAVIEFSLEGIIETANQNFLQLMGYQLKEVQGKHHKIFVDAQTASSKAYQEFWAQLRAGKPQTAEFRRITKSGATVWIQASYTPIFRKGKIERIVKFATDITQQVLTRANYQSQLDAIQRAQAVIEFDLDGKILHANDNFLSLMGYTLAEVKGKPHAMFVDPHEAALPAYRQFWQRLREGRYQTAEYKRIAKGGRPVWIHATYNPILGPDDTLLKIVKFASDITEEVQKREEFKLLSLVANETDNTVIITDVERKILYVNNGFSRMTGYVQEQAVGQFVRDILVGPRTDDVTRRRIVDELSKPAAFYDEIEIHRHDGTSLWVSVTSNPVHAEDGSHNGFIAILADISAVKTTALDYQTRFLVISRSNLLIEWDNNGQLLEVNNYPKEHFNVDNQLFAKAMGNWAGCLNTEQRRFLAEKDLVSAEVAVNLNGHGYVIAATFGQIRTVTGEPNKVIMFGTDVSERQAVVNTSEQVMEQLLQSGQRINQMVASINAIADQTNLLALNAAIEAARAGEAGRGFSVVADEVRNLAAKAGSSAGEINQVVSTNQTLLNDLSDTLKLLNRRN</sequence>
<dbReference type="InterPro" id="IPR001610">
    <property type="entry name" value="PAC"/>
</dbReference>
<dbReference type="InterPro" id="IPR004089">
    <property type="entry name" value="MCPsignal_dom"/>
</dbReference>
<dbReference type="SMART" id="SM00091">
    <property type="entry name" value="PAS"/>
    <property type="match status" value="3"/>
</dbReference>
<dbReference type="Proteomes" id="UP001501757">
    <property type="component" value="Unassembled WGS sequence"/>
</dbReference>
<dbReference type="PANTHER" id="PTHR24422">
    <property type="entry name" value="CHEMOTAXIS PROTEIN METHYLTRANSFERASE"/>
    <property type="match status" value="1"/>
</dbReference>
<feature type="domain" description="Methyl-accepting transducer" evidence="3">
    <location>
        <begin position="485"/>
        <end position="583"/>
    </location>
</feature>
<dbReference type="Gene3D" id="1.10.287.950">
    <property type="entry name" value="Methyl-accepting chemotaxis protein"/>
    <property type="match status" value="1"/>
</dbReference>
<dbReference type="InterPro" id="IPR004090">
    <property type="entry name" value="Chemotax_Me-accpt_rcpt"/>
</dbReference>
<dbReference type="InterPro" id="IPR035965">
    <property type="entry name" value="PAS-like_dom_sf"/>
</dbReference>
<dbReference type="PRINTS" id="PR00260">
    <property type="entry name" value="CHEMTRNSDUCR"/>
</dbReference>
<dbReference type="InterPro" id="IPR050903">
    <property type="entry name" value="Bact_Chemotaxis_MeTrfase"/>
</dbReference>
<dbReference type="InterPro" id="IPR013655">
    <property type="entry name" value="PAS_fold_3"/>
</dbReference>
<evidence type="ECO:0000259" key="4">
    <source>
        <dbReference type="PROSITE" id="PS50112"/>
    </source>
</evidence>
<dbReference type="NCBIfam" id="TIGR00229">
    <property type="entry name" value="sensory_box"/>
    <property type="match status" value="3"/>
</dbReference>
<dbReference type="PANTHER" id="PTHR24422:SF10">
    <property type="entry name" value="CHEMOTAXIS PROTEIN METHYLTRANSFERASE 2"/>
    <property type="match status" value="1"/>
</dbReference>
<dbReference type="EMBL" id="BAAAEI010000020">
    <property type="protein sequence ID" value="GAA0365661.1"/>
    <property type="molecule type" value="Genomic_DNA"/>
</dbReference>
<dbReference type="PROSITE" id="PS50113">
    <property type="entry name" value="PAC"/>
    <property type="match status" value="3"/>
</dbReference>
<feature type="domain" description="PAS" evidence="4">
    <location>
        <begin position="250"/>
        <end position="321"/>
    </location>
</feature>
<protein>
    <submittedName>
        <fullName evidence="6">PAS domain S-box protein</fullName>
    </submittedName>
</protein>
<dbReference type="Pfam" id="PF00015">
    <property type="entry name" value="MCPsignal"/>
    <property type="match status" value="1"/>
</dbReference>
<evidence type="ECO:0000313" key="6">
    <source>
        <dbReference type="EMBL" id="GAA0365661.1"/>
    </source>
</evidence>
<evidence type="ECO:0000259" key="5">
    <source>
        <dbReference type="PROSITE" id="PS50113"/>
    </source>
</evidence>
<dbReference type="InterPro" id="IPR000700">
    <property type="entry name" value="PAS-assoc_C"/>
</dbReference>